<keyword evidence="1" id="KW-0479">Metal-binding</keyword>
<protein>
    <recommendedName>
        <fullName evidence="5">PilY1 beta-propeller domain-containing protein</fullName>
    </recommendedName>
</protein>
<dbReference type="Proteomes" id="UP000626210">
    <property type="component" value="Unassembled WGS sequence"/>
</dbReference>
<dbReference type="RefSeq" id="WP_189685344.1">
    <property type="nucleotide sequence ID" value="NZ_BMYK01000001.1"/>
</dbReference>
<feature type="signal peptide" evidence="4">
    <location>
        <begin position="1"/>
        <end position="27"/>
    </location>
</feature>
<keyword evidence="2" id="KW-0106">Calcium</keyword>
<comment type="caution">
    <text evidence="6">The sequence shown here is derived from an EMBL/GenBank/DDBJ whole genome shotgun (WGS) entry which is preliminary data.</text>
</comment>
<evidence type="ECO:0000259" key="5">
    <source>
        <dbReference type="Pfam" id="PF05567"/>
    </source>
</evidence>
<proteinExistence type="predicted"/>
<name>A0ABQ3FVQ8_9BURK</name>
<dbReference type="Pfam" id="PF05567">
    <property type="entry name" value="T4P_PilY1"/>
    <property type="match status" value="1"/>
</dbReference>
<accession>A0ABQ3FVQ8</accession>
<feature type="region of interest" description="Disordered" evidence="3">
    <location>
        <begin position="1063"/>
        <end position="1082"/>
    </location>
</feature>
<feature type="chain" id="PRO_5046182149" description="PilY1 beta-propeller domain-containing protein" evidence="4">
    <location>
        <begin position="28"/>
        <end position="1121"/>
    </location>
</feature>
<dbReference type="Gene3D" id="3.40.50.410">
    <property type="entry name" value="von Willebrand factor, type A domain"/>
    <property type="match status" value="1"/>
</dbReference>
<sequence length="1121" mass="118517">MRAHPRARRTLLSVLIAAIGMPSAPFAAQLSLAQFPAGSASRAPAPNVILTLDDSGSMGSSGTTGSGMRELKTALHAIFSATAQVIPDNSIRLGWNTFNQCQTVNSNVDGCNAVRVLDPAHRTKFLNWVGPANVASTGNQLRGSGNTPTHAAYAAAGNYIQSSSATDTNGAWAATPGTTLAPVLSCRRNYVIVMTDGEWNVTPAARAAGTTAPTGTSVTLPDGVTRYDATSAETQLYRNPNATNYNKLADLTFYYWATDLNTSLADNLRLAPKVSGDTVYQSGTGSSLRSVTLSQTWNPRNDPATWQHIQTYTIGFRDAAEWTIRPTWGDDTYAGDFPSLVTGAVTWPNPGASNAAKRIELWAMALAGRGRFIPASDSAGLVAAFQDIFGEIAADNSTPVTSFANASSSIAYSATTQYTSGYYADGWYGFVQADTVTQDTNTGGTTTTPDTTWGTKSASPPNLNTADKLNALAATATGIANRLILSWRDSAAAPGPTSFEWAADETYLSTAQKDLLKESTATTTAANLLGQQRLNFIRGDRSLEGTTLRTRTSIQGDIVNSSLWYVADPVSNYGFDNYQAFARKHAKRLPMVYVGGNDGMLHGFSGVDGSEKIAYVPKGVIQNLPELTRSSYTHRYYVDGSPFSGDVFIPFGSSTDPEWRTLLFGTLGAGGKGYFVLDVTTPGSTVTGSTAVESNMLKANAASLVVMDKTSPAGSAAEDADLGHIMVAPVLDDSNALKTTQIVRMNNGRWAAVMGNGYNSTNERPVLLIQYLDGAKELFKIVASSTTGASNGLSAPRLVDLDGNGTPDLVYAGDLLGNLWKFDVSAANPASWNVAFSGAALSTSTTNSLVFNGTPLYRAVYTSGGASKAQPITAPPVVRANERGATGLMVAFGTGRNLTEADRTDTSVQSVYSVLDNTRYKLVSGKVVVDTTVVAPAALGSGVTNLVQQTVSATSTTGSNASATRTFWTVSQNDVPYTGTGAKKGWYMHLPATGERVLTQMYFYDESNNIELISEVPASGGSTAGETCAATSTTVQKYRTLLNIMDGKRPSVQVMDTNGDGVYNNADGGTSRMTASGAENRVTTRASQIRIGKSGTSSTNTIDKLARLPEIPLRPNWRQLQ</sequence>
<feature type="domain" description="PilY1 beta-propeller" evidence="5">
    <location>
        <begin position="557"/>
        <end position="926"/>
    </location>
</feature>
<gene>
    <name evidence="6" type="ORF">GCM10007320_04010</name>
</gene>
<evidence type="ECO:0000313" key="7">
    <source>
        <dbReference type="Proteomes" id="UP000626210"/>
    </source>
</evidence>
<dbReference type="InterPro" id="IPR008707">
    <property type="entry name" value="B-propeller_PilY1"/>
</dbReference>
<evidence type="ECO:0000256" key="2">
    <source>
        <dbReference type="ARBA" id="ARBA00022837"/>
    </source>
</evidence>
<dbReference type="EMBL" id="BMYK01000001">
    <property type="protein sequence ID" value="GHC70010.1"/>
    <property type="molecule type" value="Genomic_DNA"/>
</dbReference>
<organism evidence="6 7">
    <name type="scientific">Pseudorhodoferax aquiterrae</name>
    <dbReference type="NCBI Taxonomy" id="747304"/>
    <lineage>
        <taxon>Bacteria</taxon>
        <taxon>Pseudomonadati</taxon>
        <taxon>Pseudomonadota</taxon>
        <taxon>Betaproteobacteria</taxon>
        <taxon>Burkholderiales</taxon>
        <taxon>Comamonadaceae</taxon>
    </lineage>
</organism>
<evidence type="ECO:0000256" key="3">
    <source>
        <dbReference type="SAM" id="MobiDB-lite"/>
    </source>
</evidence>
<keyword evidence="7" id="KW-1185">Reference proteome</keyword>
<reference evidence="7" key="1">
    <citation type="journal article" date="2019" name="Int. J. Syst. Evol. Microbiol.">
        <title>The Global Catalogue of Microorganisms (GCM) 10K type strain sequencing project: providing services to taxonomists for standard genome sequencing and annotation.</title>
        <authorList>
            <consortium name="The Broad Institute Genomics Platform"/>
            <consortium name="The Broad Institute Genome Sequencing Center for Infectious Disease"/>
            <person name="Wu L."/>
            <person name="Ma J."/>
        </authorList>
    </citation>
    <scope>NUCLEOTIDE SEQUENCE [LARGE SCALE GENOMIC DNA]</scope>
    <source>
        <strain evidence="7">KCTC 23314</strain>
    </source>
</reference>
<dbReference type="SUPFAM" id="SSF53300">
    <property type="entry name" value="vWA-like"/>
    <property type="match status" value="1"/>
</dbReference>
<feature type="region of interest" description="Disordered" evidence="3">
    <location>
        <begin position="440"/>
        <end position="460"/>
    </location>
</feature>
<feature type="compositionally biased region" description="Low complexity" evidence="3">
    <location>
        <begin position="440"/>
        <end position="455"/>
    </location>
</feature>
<dbReference type="InterPro" id="IPR036465">
    <property type="entry name" value="vWFA_dom_sf"/>
</dbReference>
<keyword evidence="4" id="KW-0732">Signal</keyword>
<evidence type="ECO:0000256" key="1">
    <source>
        <dbReference type="ARBA" id="ARBA00022723"/>
    </source>
</evidence>
<evidence type="ECO:0000256" key="4">
    <source>
        <dbReference type="SAM" id="SignalP"/>
    </source>
</evidence>
<evidence type="ECO:0000313" key="6">
    <source>
        <dbReference type="EMBL" id="GHC70010.1"/>
    </source>
</evidence>